<evidence type="ECO:0000256" key="7">
    <source>
        <dbReference type="ARBA" id="ARBA00022927"/>
    </source>
</evidence>
<evidence type="ECO:0000256" key="3">
    <source>
        <dbReference type="ARBA" id="ARBA00014962"/>
    </source>
</evidence>
<gene>
    <name evidence="12" type="ordered locus">Solca_2340</name>
</gene>
<evidence type="ECO:0000256" key="10">
    <source>
        <dbReference type="ARBA" id="ARBA00023136"/>
    </source>
</evidence>
<dbReference type="GO" id="GO:0005886">
    <property type="term" value="C:plasma membrane"/>
    <property type="evidence" value="ECO:0007669"/>
    <property type="project" value="UniProtKB-SubCell"/>
</dbReference>
<feature type="transmembrane region" description="Helical" evidence="11">
    <location>
        <begin position="15"/>
        <end position="33"/>
    </location>
</feature>
<dbReference type="OrthoDB" id="9800132at2"/>
<proteinExistence type="inferred from homology"/>
<dbReference type="HOGENOM" id="CLU_116157_5_2_10"/>
<comment type="similarity">
    <text evidence="2">Belongs to the YajC family.</text>
</comment>
<evidence type="ECO:0000256" key="8">
    <source>
        <dbReference type="ARBA" id="ARBA00022989"/>
    </source>
</evidence>
<dbReference type="Pfam" id="PF02699">
    <property type="entry name" value="YajC"/>
    <property type="match status" value="1"/>
</dbReference>
<organism evidence="12 13">
    <name type="scientific">Solitalea canadensis (strain ATCC 29591 / DSM 3403 / JCM 21819 / LMG 8368 / NBRC 15130 / NCIMB 12057 / USAM 9D)</name>
    <name type="common">Flexibacter canadensis</name>
    <dbReference type="NCBI Taxonomy" id="929556"/>
    <lineage>
        <taxon>Bacteria</taxon>
        <taxon>Pseudomonadati</taxon>
        <taxon>Bacteroidota</taxon>
        <taxon>Sphingobacteriia</taxon>
        <taxon>Sphingobacteriales</taxon>
        <taxon>Sphingobacteriaceae</taxon>
        <taxon>Solitalea</taxon>
    </lineage>
</organism>
<dbReference type="InterPro" id="IPR003849">
    <property type="entry name" value="Preprotein_translocase_YajC"/>
</dbReference>
<dbReference type="Proteomes" id="UP000007590">
    <property type="component" value="Chromosome"/>
</dbReference>
<evidence type="ECO:0000256" key="1">
    <source>
        <dbReference type="ARBA" id="ARBA00004162"/>
    </source>
</evidence>
<dbReference type="PANTHER" id="PTHR33909:SF1">
    <property type="entry name" value="SEC TRANSLOCON ACCESSORY COMPLEX SUBUNIT YAJC"/>
    <property type="match status" value="1"/>
</dbReference>
<evidence type="ECO:0000256" key="6">
    <source>
        <dbReference type="ARBA" id="ARBA00022692"/>
    </source>
</evidence>
<evidence type="ECO:0000256" key="2">
    <source>
        <dbReference type="ARBA" id="ARBA00006742"/>
    </source>
</evidence>
<evidence type="ECO:0000256" key="9">
    <source>
        <dbReference type="ARBA" id="ARBA00023010"/>
    </source>
</evidence>
<evidence type="ECO:0000313" key="12">
    <source>
        <dbReference type="EMBL" id="AFD07382.1"/>
    </source>
</evidence>
<dbReference type="eggNOG" id="COG1862">
    <property type="taxonomic scope" value="Bacteria"/>
</dbReference>
<sequence>MTANVLLQAGAANNWSSIVMMALIAVVFYFFMIRPQTKKMKDQKKFIEELKKGDKVVTIGGIFGKLVEIGDTYFMIEIDHNVRIKVQKSAISLENSKALNTTEATQS</sequence>
<dbReference type="PANTHER" id="PTHR33909">
    <property type="entry name" value="SEC TRANSLOCON ACCESSORY COMPLEX SUBUNIT YAJC"/>
    <property type="match status" value="1"/>
</dbReference>
<keyword evidence="6 11" id="KW-0812">Transmembrane</keyword>
<dbReference type="RefSeq" id="WP_014680609.1">
    <property type="nucleotide sequence ID" value="NC_017770.1"/>
</dbReference>
<keyword evidence="9" id="KW-0811">Translocation</keyword>
<comment type="subcellular location">
    <subcellularLocation>
        <location evidence="1">Cell membrane</location>
        <topology evidence="1">Single-pass membrane protein</topology>
    </subcellularLocation>
</comment>
<dbReference type="AlphaFoldDB" id="H8KRB5"/>
<evidence type="ECO:0000256" key="11">
    <source>
        <dbReference type="SAM" id="Phobius"/>
    </source>
</evidence>
<reference evidence="12" key="1">
    <citation type="submission" date="2012-02" db="EMBL/GenBank/DDBJ databases">
        <title>The complete genome of Solitalea canadensis DSM 3403.</title>
        <authorList>
            <consortium name="US DOE Joint Genome Institute (JGI-PGF)"/>
            <person name="Lucas S."/>
            <person name="Copeland A."/>
            <person name="Lapidus A."/>
            <person name="Glavina del Rio T."/>
            <person name="Dalin E."/>
            <person name="Tice H."/>
            <person name="Bruce D."/>
            <person name="Goodwin L."/>
            <person name="Pitluck S."/>
            <person name="Peters L."/>
            <person name="Ovchinnikova G."/>
            <person name="Lu M."/>
            <person name="Kyrpides N."/>
            <person name="Mavromatis K."/>
            <person name="Ivanova N."/>
            <person name="Brettin T."/>
            <person name="Detter J.C."/>
            <person name="Han C."/>
            <person name="Larimer F."/>
            <person name="Land M."/>
            <person name="Hauser L."/>
            <person name="Markowitz V."/>
            <person name="Cheng J.-F."/>
            <person name="Hugenholtz P."/>
            <person name="Woyke T."/>
            <person name="Wu D."/>
            <person name="Spring S."/>
            <person name="Schroeder M."/>
            <person name="Kopitz M."/>
            <person name="Brambilla E."/>
            <person name="Klenk H.-P."/>
            <person name="Eisen J.A."/>
        </authorList>
    </citation>
    <scope>NUCLEOTIDE SEQUENCE</scope>
    <source>
        <strain evidence="12">DSM 3403</strain>
    </source>
</reference>
<keyword evidence="4" id="KW-0813">Transport</keyword>
<dbReference type="SMART" id="SM01323">
    <property type="entry name" value="YajC"/>
    <property type="match status" value="1"/>
</dbReference>
<keyword evidence="8 11" id="KW-1133">Transmembrane helix</keyword>
<name>H8KRB5_SOLCM</name>
<dbReference type="KEGG" id="scn:Solca_2340"/>
<evidence type="ECO:0000256" key="4">
    <source>
        <dbReference type="ARBA" id="ARBA00022448"/>
    </source>
</evidence>
<evidence type="ECO:0000313" key="13">
    <source>
        <dbReference type="Proteomes" id="UP000007590"/>
    </source>
</evidence>
<accession>H8KRB5</accession>
<evidence type="ECO:0000256" key="5">
    <source>
        <dbReference type="ARBA" id="ARBA00022475"/>
    </source>
</evidence>
<dbReference type="EMBL" id="CP003349">
    <property type="protein sequence ID" value="AFD07382.1"/>
    <property type="molecule type" value="Genomic_DNA"/>
</dbReference>
<dbReference type="PRINTS" id="PR01853">
    <property type="entry name" value="YAJCTRNLCASE"/>
</dbReference>
<dbReference type="GO" id="GO:0015031">
    <property type="term" value="P:protein transport"/>
    <property type="evidence" value="ECO:0007669"/>
    <property type="project" value="UniProtKB-KW"/>
</dbReference>
<keyword evidence="7" id="KW-0653">Protein transport</keyword>
<keyword evidence="5" id="KW-1003">Cell membrane</keyword>
<protein>
    <recommendedName>
        <fullName evidence="3">Sec translocon accessory complex subunit YajC</fullName>
    </recommendedName>
</protein>
<keyword evidence="13" id="KW-1185">Reference proteome</keyword>
<dbReference type="STRING" id="929556.Solca_2340"/>
<keyword evidence="10 11" id="KW-0472">Membrane</keyword>
<dbReference type="NCBIfam" id="TIGR00739">
    <property type="entry name" value="yajC"/>
    <property type="match status" value="1"/>
</dbReference>